<dbReference type="EMBL" id="PJRQ01000011">
    <property type="protein sequence ID" value="PLR18376.1"/>
    <property type="molecule type" value="Genomic_DNA"/>
</dbReference>
<dbReference type="EMBL" id="CP026100">
    <property type="protein sequence ID" value="AYV47534.1"/>
    <property type="molecule type" value="Genomic_DNA"/>
</dbReference>
<dbReference type="Proteomes" id="UP000234483">
    <property type="component" value="Unassembled WGS sequence"/>
</dbReference>
<dbReference type="KEGG" id="cfh:C1707_15420"/>
<keyword evidence="4" id="KW-1185">Reference proteome</keyword>
<dbReference type="AlphaFoldDB" id="A0A2N5CX94"/>
<name>A0A2N5CX94_9CAUL</name>
<accession>A0A2N5CX94</accession>
<evidence type="ECO:0000313" key="1">
    <source>
        <dbReference type="EMBL" id="AYV47534.1"/>
    </source>
</evidence>
<proteinExistence type="predicted"/>
<reference evidence="1 4" key="2">
    <citation type="submission" date="2018-01" db="EMBL/GenBank/DDBJ databases">
        <title>Complete genome sequence of Caulobacter flavus RHGG3.</title>
        <authorList>
            <person name="Yang E."/>
        </authorList>
    </citation>
    <scope>NUCLEOTIDE SEQUENCE [LARGE SCALE GENOMIC DNA]</scope>
    <source>
        <strain evidence="1 4">RHGG3</strain>
    </source>
</reference>
<protein>
    <recommendedName>
        <fullName evidence="5">DUF1508 domain-containing protein</fullName>
    </recommendedName>
</protein>
<dbReference type="Proteomes" id="UP000281192">
    <property type="component" value="Chromosome"/>
</dbReference>
<sequence length="66" mass="7184">MARMVRFSIRREQEGWRWETYDDRGARRTGGVVATKAIAAALVIRDTCAAQAPSTAADTTVEAEAA</sequence>
<evidence type="ECO:0000313" key="3">
    <source>
        <dbReference type="Proteomes" id="UP000234483"/>
    </source>
</evidence>
<evidence type="ECO:0008006" key="5">
    <source>
        <dbReference type="Google" id="ProtNLM"/>
    </source>
</evidence>
<evidence type="ECO:0000313" key="2">
    <source>
        <dbReference type="EMBL" id="PLR18376.1"/>
    </source>
</evidence>
<gene>
    <name evidence="1" type="ORF">C1707_15420</name>
    <name evidence="2" type="ORF">CFHF_06420</name>
</gene>
<reference evidence="2 3" key="1">
    <citation type="submission" date="2017-12" db="EMBL/GenBank/DDBJ databases">
        <title>The genome sequence of Caulobacter flavus CGMCC1 15093.</title>
        <authorList>
            <person name="Gao J."/>
            <person name="Mao X."/>
            <person name="Sun J."/>
        </authorList>
    </citation>
    <scope>NUCLEOTIDE SEQUENCE [LARGE SCALE GENOMIC DNA]</scope>
    <source>
        <strain evidence="2 3">CGMCC1 15093</strain>
    </source>
</reference>
<organism evidence="2 3">
    <name type="scientific">Caulobacter flavus</name>
    <dbReference type="NCBI Taxonomy" id="1679497"/>
    <lineage>
        <taxon>Bacteria</taxon>
        <taxon>Pseudomonadati</taxon>
        <taxon>Pseudomonadota</taxon>
        <taxon>Alphaproteobacteria</taxon>
        <taxon>Caulobacterales</taxon>
        <taxon>Caulobacteraceae</taxon>
        <taxon>Caulobacter</taxon>
    </lineage>
</organism>
<evidence type="ECO:0000313" key="4">
    <source>
        <dbReference type="Proteomes" id="UP000281192"/>
    </source>
</evidence>